<gene>
    <name evidence="1" type="ORF">TNCV_4907751</name>
</gene>
<dbReference type="Proteomes" id="UP000887159">
    <property type="component" value="Unassembled WGS sequence"/>
</dbReference>
<comment type="caution">
    <text evidence="1">The sequence shown here is derived from an EMBL/GenBank/DDBJ whole genome shotgun (WGS) entry which is preliminary data.</text>
</comment>
<organism evidence="1 2">
    <name type="scientific">Trichonephila clavipes</name>
    <name type="common">Golden silk orbweaver</name>
    <name type="synonym">Nephila clavipes</name>
    <dbReference type="NCBI Taxonomy" id="2585209"/>
    <lineage>
        <taxon>Eukaryota</taxon>
        <taxon>Metazoa</taxon>
        <taxon>Ecdysozoa</taxon>
        <taxon>Arthropoda</taxon>
        <taxon>Chelicerata</taxon>
        <taxon>Arachnida</taxon>
        <taxon>Araneae</taxon>
        <taxon>Araneomorphae</taxon>
        <taxon>Entelegynae</taxon>
        <taxon>Araneoidea</taxon>
        <taxon>Nephilidae</taxon>
        <taxon>Trichonephila</taxon>
    </lineage>
</organism>
<name>A0A8X6V3Q2_TRICX</name>
<proteinExistence type="predicted"/>
<evidence type="ECO:0000313" key="2">
    <source>
        <dbReference type="Proteomes" id="UP000887159"/>
    </source>
</evidence>
<keyword evidence="2" id="KW-1185">Reference proteome</keyword>
<reference evidence="1" key="1">
    <citation type="submission" date="2020-08" db="EMBL/GenBank/DDBJ databases">
        <title>Multicomponent nature underlies the extraordinary mechanical properties of spider dragline silk.</title>
        <authorList>
            <person name="Kono N."/>
            <person name="Nakamura H."/>
            <person name="Mori M."/>
            <person name="Yoshida Y."/>
            <person name="Ohtoshi R."/>
            <person name="Malay A.D."/>
            <person name="Moran D.A.P."/>
            <person name="Tomita M."/>
            <person name="Numata K."/>
            <person name="Arakawa K."/>
        </authorList>
    </citation>
    <scope>NUCLEOTIDE SEQUENCE</scope>
</reference>
<dbReference type="AlphaFoldDB" id="A0A8X6V3Q2"/>
<evidence type="ECO:0000313" key="1">
    <source>
        <dbReference type="EMBL" id="GFX98128.1"/>
    </source>
</evidence>
<sequence>MFGPSLITEINRSVLKYRKGGHFSRKDRTFERRTVGHLINSNLHHSRNLSVFEWMEVDNFETDFIELTSSELWKASFSEKRKNMEYKYR</sequence>
<dbReference type="EMBL" id="BMAU01021201">
    <property type="protein sequence ID" value="GFX98128.1"/>
    <property type="molecule type" value="Genomic_DNA"/>
</dbReference>
<accession>A0A8X6V3Q2</accession>
<protein>
    <submittedName>
        <fullName evidence="1">Uncharacterized protein</fullName>
    </submittedName>
</protein>